<evidence type="ECO:0000313" key="3">
    <source>
        <dbReference type="EMBL" id="GAA2029494.1"/>
    </source>
</evidence>
<accession>A0ABN2U5R5</accession>
<dbReference type="InterPro" id="IPR029039">
    <property type="entry name" value="Flavoprotein-like_sf"/>
</dbReference>
<dbReference type="PRINTS" id="PR00369">
    <property type="entry name" value="FLAVODOXIN"/>
</dbReference>
<dbReference type="SUPFAM" id="SSF52218">
    <property type="entry name" value="Flavoproteins"/>
    <property type="match status" value="1"/>
</dbReference>
<keyword evidence="4" id="KW-1185">Reference proteome</keyword>
<dbReference type="PANTHER" id="PTHR19384:SF109">
    <property type="entry name" value="SULFITE REDUCTASE [NADPH] FLAVOPROTEIN COMPONENT"/>
    <property type="match status" value="1"/>
</dbReference>
<evidence type="ECO:0000259" key="2">
    <source>
        <dbReference type="PROSITE" id="PS50902"/>
    </source>
</evidence>
<feature type="domain" description="Flavodoxin-like" evidence="2">
    <location>
        <begin position="3"/>
        <end position="147"/>
    </location>
</feature>
<comment type="caution">
    <text evidence="3">The sequence shown here is derived from an EMBL/GenBank/DDBJ whole genome shotgun (WGS) entry which is preliminary data.</text>
</comment>
<evidence type="ECO:0000313" key="4">
    <source>
        <dbReference type="Proteomes" id="UP001501461"/>
    </source>
</evidence>
<dbReference type="Pfam" id="PF00258">
    <property type="entry name" value="Flavodoxin_1"/>
    <property type="match status" value="1"/>
</dbReference>
<reference evidence="3 4" key="1">
    <citation type="journal article" date="2019" name="Int. J. Syst. Evol. Microbiol.">
        <title>The Global Catalogue of Microorganisms (GCM) 10K type strain sequencing project: providing services to taxonomists for standard genome sequencing and annotation.</title>
        <authorList>
            <consortium name="The Broad Institute Genomics Platform"/>
            <consortium name="The Broad Institute Genome Sequencing Center for Infectious Disease"/>
            <person name="Wu L."/>
            <person name="Ma J."/>
        </authorList>
    </citation>
    <scope>NUCLEOTIDE SEQUENCE [LARGE SCALE GENOMIC DNA]</scope>
    <source>
        <strain evidence="3 4">JCM 13595</strain>
    </source>
</reference>
<gene>
    <name evidence="3" type="ORF">GCM10009720_06760</name>
</gene>
<protein>
    <recommendedName>
        <fullName evidence="2">Flavodoxin-like domain-containing protein</fullName>
    </recommendedName>
</protein>
<dbReference type="Proteomes" id="UP001501461">
    <property type="component" value="Unassembled WGS sequence"/>
</dbReference>
<dbReference type="Gene3D" id="3.40.50.360">
    <property type="match status" value="1"/>
</dbReference>
<keyword evidence="1" id="KW-0285">Flavoprotein</keyword>
<dbReference type="InterPro" id="IPR001094">
    <property type="entry name" value="Flavdoxin-like"/>
</dbReference>
<dbReference type="InterPro" id="IPR001226">
    <property type="entry name" value="Flavodoxin_CS"/>
</dbReference>
<sequence>MNIQILYGTESGNTELLAMDLEENITEAGEHDVEFADLQEYEVSSLDSSKYYIFACSTHGEGELPYTAQEFYDQLVKQSPDLTDVYYAMFGLGDRFYEDTYSQGSEVLDSKLRELGATRVGEYGRHDASSLEVTPSDAALEWLPQALVAFSEVEEDVSAAS</sequence>
<dbReference type="EMBL" id="BAAAMN010000010">
    <property type="protein sequence ID" value="GAA2029494.1"/>
    <property type="molecule type" value="Genomic_DNA"/>
</dbReference>
<dbReference type="PROSITE" id="PS50902">
    <property type="entry name" value="FLAVODOXIN_LIKE"/>
    <property type="match status" value="1"/>
</dbReference>
<name>A0ABN2U5R5_9MICC</name>
<dbReference type="PROSITE" id="PS00201">
    <property type="entry name" value="FLAVODOXIN"/>
    <property type="match status" value="1"/>
</dbReference>
<evidence type="ECO:0000256" key="1">
    <source>
        <dbReference type="ARBA" id="ARBA00022630"/>
    </source>
</evidence>
<dbReference type="RefSeq" id="WP_343956184.1">
    <property type="nucleotide sequence ID" value="NZ_BAAAMN010000010.1"/>
</dbReference>
<proteinExistence type="predicted"/>
<dbReference type="PANTHER" id="PTHR19384">
    <property type="entry name" value="NITRIC OXIDE SYNTHASE-RELATED"/>
    <property type="match status" value="1"/>
</dbReference>
<organism evidence="3 4">
    <name type="scientific">Yaniella flava</name>
    <dbReference type="NCBI Taxonomy" id="287930"/>
    <lineage>
        <taxon>Bacteria</taxon>
        <taxon>Bacillati</taxon>
        <taxon>Actinomycetota</taxon>
        <taxon>Actinomycetes</taxon>
        <taxon>Micrococcales</taxon>
        <taxon>Micrococcaceae</taxon>
        <taxon>Yaniella</taxon>
    </lineage>
</organism>
<dbReference type="InterPro" id="IPR008254">
    <property type="entry name" value="Flavodoxin/NO_synth"/>
</dbReference>